<dbReference type="STRING" id="686624.SAMN04488242_2320"/>
<dbReference type="Proteomes" id="UP000199475">
    <property type="component" value="Unassembled WGS sequence"/>
</dbReference>
<organism evidence="2 3">
    <name type="scientific">Tessaracoccus oleiagri</name>
    <dbReference type="NCBI Taxonomy" id="686624"/>
    <lineage>
        <taxon>Bacteria</taxon>
        <taxon>Bacillati</taxon>
        <taxon>Actinomycetota</taxon>
        <taxon>Actinomycetes</taxon>
        <taxon>Propionibacteriales</taxon>
        <taxon>Propionibacteriaceae</taxon>
        <taxon>Tessaracoccus</taxon>
    </lineage>
</organism>
<dbReference type="InterPro" id="IPR011008">
    <property type="entry name" value="Dimeric_a/b-barrel"/>
</dbReference>
<gene>
    <name evidence="2" type="ORF">SAMN04488242_2320</name>
</gene>
<name>A0A1G9LU07_9ACTN</name>
<evidence type="ECO:0000313" key="3">
    <source>
        <dbReference type="Proteomes" id="UP000199475"/>
    </source>
</evidence>
<dbReference type="EMBL" id="FNGP01000004">
    <property type="protein sequence ID" value="SDL65294.1"/>
    <property type="molecule type" value="Genomic_DNA"/>
</dbReference>
<dbReference type="InterPro" id="IPR007138">
    <property type="entry name" value="ABM_dom"/>
</dbReference>
<dbReference type="Gene3D" id="3.30.70.100">
    <property type="match status" value="1"/>
</dbReference>
<dbReference type="OrthoDB" id="5193042at2"/>
<reference evidence="2 3" key="1">
    <citation type="submission" date="2016-10" db="EMBL/GenBank/DDBJ databases">
        <authorList>
            <person name="de Groot N.N."/>
        </authorList>
    </citation>
    <scope>NUCLEOTIDE SEQUENCE [LARGE SCALE GENOMIC DNA]</scope>
    <source>
        <strain evidence="2 3">CGMCC 1.9159</strain>
    </source>
</reference>
<protein>
    <recommendedName>
        <fullName evidence="1">ABM domain-containing protein</fullName>
    </recommendedName>
</protein>
<dbReference type="AlphaFoldDB" id="A0A1G9LU07"/>
<dbReference type="SUPFAM" id="SSF54909">
    <property type="entry name" value="Dimeric alpha+beta barrel"/>
    <property type="match status" value="1"/>
</dbReference>
<evidence type="ECO:0000313" key="2">
    <source>
        <dbReference type="EMBL" id="SDL65294.1"/>
    </source>
</evidence>
<keyword evidence="3" id="KW-1185">Reference proteome</keyword>
<dbReference type="Pfam" id="PF03992">
    <property type="entry name" value="ABM"/>
    <property type="match status" value="1"/>
</dbReference>
<sequence length="91" mass="10589">MFAISRFVEVDDAFLQQIESVAEFWRAKEGNVFVEVLRNIDDQGLCALLSRWENVRAYRYAFSGYDAKMLLTPVFLKAVDEPSAYLRPDEF</sequence>
<accession>A0A1G9LU07</accession>
<dbReference type="RefSeq" id="WP_093252324.1">
    <property type="nucleotide sequence ID" value="NZ_FNGP01000004.1"/>
</dbReference>
<proteinExistence type="predicted"/>
<evidence type="ECO:0000259" key="1">
    <source>
        <dbReference type="Pfam" id="PF03992"/>
    </source>
</evidence>
<feature type="domain" description="ABM" evidence="1">
    <location>
        <begin position="11"/>
        <end position="59"/>
    </location>
</feature>